<dbReference type="GO" id="GO:0003676">
    <property type="term" value="F:nucleic acid binding"/>
    <property type="evidence" value="ECO:0007669"/>
    <property type="project" value="InterPro"/>
</dbReference>
<dbReference type="SUPFAM" id="SSF53098">
    <property type="entry name" value="Ribonuclease H-like"/>
    <property type="match status" value="1"/>
</dbReference>
<feature type="non-terminal residue" evidence="5">
    <location>
        <position position="1"/>
    </location>
</feature>
<keyword evidence="2" id="KW-0548">Nucleotidyltransferase</keyword>
<dbReference type="PROSITE" id="PS00141">
    <property type="entry name" value="ASP_PROTEASE"/>
    <property type="match status" value="1"/>
</dbReference>
<evidence type="ECO:0000313" key="6">
    <source>
        <dbReference type="Proteomes" id="UP000601435"/>
    </source>
</evidence>
<evidence type="ECO:0000313" key="5">
    <source>
        <dbReference type="EMBL" id="CAE7356819.1"/>
    </source>
</evidence>
<organism evidence="5 6">
    <name type="scientific">Symbiodinium necroappetens</name>
    <dbReference type="NCBI Taxonomy" id="1628268"/>
    <lineage>
        <taxon>Eukaryota</taxon>
        <taxon>Sar</taxon>
        <taxon>Alveolata</taxon>
        <taxon>Dinophyceae</taxon>
        <taxon>Suessiales</taxon>
        <taxon>Symbiodiniaceae</taxon>
        <taxon>Symbiodinium</taxon>
    </lineage>
</organism>
<dbReference type="EMBL" id="CAJNJA010015136">
    <property type="protein sequence ID" value="CAE7356819.1"/>
    <property type="molecule type" value="Genomic_DNA"/>
</dbReference>
<feature type="compositionally biased region" description="Polar residues" evidence="4">
    <location>
        <begin position="907"/>
        <end position="917"/>
    </location>
</feature>
<accession>A0A812PKJ8</accession>
<proteinExistence type="predicted"/>
<feature type="region of interest" description="Disordered" evidence="4">
    <location>
        <begin position="485"/>
        <end position="521"/>
    </location>
</feature>
<evidence type="ECO:0000256" key="3">
    <source>
        <dbReference type="ARBA" id="ARBA00022918"/>
    </source>
</evidence>
<dbReference type="Gene3D" id="3.30.420.10">
    <property type="entry name" value="Ribonuclease H-like superfamily/Ribonuclease H"/>
    <property type="match status" value="1"/>
</dbReference>
<gene>
    <name evidence="5" type="primary">RE2</name>
    <name evidence="5" type="ORF">SNEC2469_LOCUS9349</name>
</gene>
<dbReference type="Proteomes" id="UP000601435">
    <property type="component" value="Unassembled WGS sequence"/>
</dbReference>
<name>A0A812PKJ8_9DINO</name>
<protein>
    <submittedName>
        <fullName evidence="5">RE2 protein</fullName>
    </submittedName>
</protein>
<dbReference type="GO" id="GO:0004190">
    <property type="term" value="F:aspartic-type endopeptidase activity"/>
    <property type="evidence" value="ECO:0007669"/>
    <property type="project" value="InterPro"/>
</dbReference>
<feature type="compositionally biased region" description="Low complexity" evidence="4">
    <location>
        <begin position="485"/>
        <end position="494"/>
    </location>
</feature>
<keyword evidence="3" id="KW-0695">RNA-directed DNA polymerase</keyword>
<comment type="caution">
    <text evidence="5">The sequence shown here is derived from an EMBL/GenBank/DDBJ whole genome shotgun (WGS) entry which is preliminary data.</text>
</comment>
<sequence length="1289" mass="142179">MWPKESISLLAPRAALLCEGTSFKKVSKLPAEKLKSNDESGVQLLVATLGGSWGRSEVERKYDVFEKAIFGTIQKSDESNDSYLARHDVHFEELLAQSVSLEEVRAYVLLRQSASSAEDRKKIVVEMGGTLKYDKVSSAIRLLGSRFFSDLQGQRGAFRNKTYDANMVDEKGIDDTDRVYHTAAALPTGEDYEPELEPEYLEALIAAEDQDALTISSFEDELETFFQDTPELQEALVSYLEARSRLLSKRKVRGFWPVSGAKGAKAAGKGGKGQVPEGGEDEVLTRLPEEAISLAEAFSVALQGATAVEAILDTGASRCVMGQALLDRTVDRQILWLGVEIVPGSTPLLFSKRAIKQLGATGLYMLDLAGLSEESCQVQNSAFTRFRKYPESDNVQSFSRLKDETVSYTLEQARTIPLPELGRVTISFGKQQKGRTFQDVVVNEESWVRWCCDHLGTSSKHAHKIFLVYVERHVQEAEALEEELLQTTETEPPASRSQHAKSKAAPRTMVASGSRPTEDHWDMIPDEETSLRVDAQVNDLRIHVNLGHPPPGTLARHLQAANADPRLIVREFNDLVGVDGRRAASRHATDAIQAINDFWISWAGPPKQVYLDPAGEFRSEEVLEYFQGVNVKTHVTAAAWQRGRLERHGDILKDTLERLDISHPIVNDASFDRALLQSILAKNALVRHEGYSPEQIVFGKALRVPGSLTSDDDLTSHALAEGDDLEAERHRQRLDLRCLARKAFLEADNSQTIRRAALRRSTPLRGPFNPGMWVLYWTKKSSPNRLAAGRWHGPAKVICAEGKSIVWVAHGTTIIRSAPENLRPASLREWQSLTDSQLDQPWRHTGGASSFLDLTGVPGDSPTPENQHGAGAPLSASEILPMPVSSTAPPNNDPAPPVSEEIGQPEQELTPQVSQESPEVERDNVAAPSASSVIPEITSPGPSVSNPPDPQSIPVPGSDEGLCVESTFLASEMTGLGDDDGSELLNIATLEGDSEACGPPLAEDNLPYVPQPLLNTAERAYCLEVPLKPKEVKRWKREESASHLIAVAAAMKRARSEVCLKDLSAKELELFDLAKQKEINCWVQTSAIRGILRRKLNPEQILKSRWILTWKPPEEGETQQRAKARLVVLGFQDPKLTEVSRDAPTLSKEGRAVVLQTIASRRFQLSSFDIKTAFLRGKADATNPLAMEPPKELRKALSLRDDEVCELLGNAYGRVDAPLLFYKELSKQLFSLGMHVDDGVGGGDEVFRKKIDELQKTLPFGSRKFDSFTFTGALICATDEKLSLNQEAP</sequence>
<keyword evidence="6" id="KW-1185">Reference proteome</keyword>
<dbReference type="InterPro" id="IPR001969">
    <property type="entry name" value="Aspartic_peptidase_AS"/>
</dbReference>
<keyword evidence="1" id="KW-0808">Transferase</keyword>
<feature type="region of interest" description="Disordered" evidence="4">
    <location>
        <begin position="839"/>
        <end position="961"/>
    </location>
</feature>
<evidence type="ECO:0000256" key="4">
    <source>
        <dbReference type="SAM" id="MobiDB-lite"/>
    </source>
</evidence>
<dbReference type="GO" id="GO:0006508">
    <property type="term" value="P:proteolysis"/>
    <property type="evidence" value="ECO:0007669"/>
    <property type="project" value="InterPro"/>
</dbReference>
<dbReference type="InterPro" id="IPR036397">
    <property type="entry name" value="RNaseH_sf"/>
</dbReference>
<dbReference type="GO" id="GO:0003964">
    <property type="term" value="F:RNA-directed DNA polymerase activity"/>
    <property type="evidence" value="ECO:0007669"/>
    <property type="project" value="UniProtKB-KW"/>
</dbReference>
<reference evidence="5" key="1">
    <citation type="submission" date="2021-02" db="EMBL/GenBank/DDBJ databases">
        <authorList>
            <person name="Dougan E. K."/>
            <person name="Rhodes N."/>
            <person name="Thang M."/>
            <person name="Chan C."/>
        </authorList>
    </citation>
    <scope>NUCLEOTIDE SEQUENCE</scope>
</reference>
<dbReference type="InterPro" id="IPR012337">
    <property type="entry name" value="RNaseH-like_sf"/>
</dbReference>
<evidence type="ECO:0000256" key="1">
    <source>
        <dbReference type="ARBA" id="ARBA00022679"/>
    </source>
</evidence>
<evidence type="ECO:0000256" key="2">
    <source>
        <dbReference type="ARBA" id="ARBA00022695"/>
    </source>
</evidence>
<dbReference type="OrthoDB" id="446391at2759"/>